<evidence type="ECO:0000313" key="2">
    <source>
        <dbReference type="Proteomes" id="UP000186406"/>
    </source>
</evidence>
<protein>
    <submittedName>
        <fullName evidence="1">Polyketide cyclase / dehydrase and lipid transport</fullName>
    </submittedName>
</protein>
<accession>A0A1M7ZPA9</accession>
<dbReference type="PANTHER" id="PTHR39332">
    <property type="entry name" value="BLL4707 PROTEIN"/>
    <property type="match status" value="1"/>
</dbReference>
<sequence length="306" mass="33705">MAKAFASRIIAAPVETVWALVRDFDGMPGWNPGIVDSVIEDGLDADVVGCVRSFHLGDGTLVRERLLELDDSRYRFAYNFETPAFPVANYEARFTLLPLTTGDETLAIWEATFDEAPEDAGKYADIVTNAVFAGGLAAIAAKLGERAPSAPAGPRWQGLRPAKVYCASRLNAPLDVAWAAVRDFAGMAEWHPDIRAMTMLDGARCDKVGGVRDFLFGEGRLHEQLTWLSDRDTAFRYKINMSPMPWLNYHAGLRLYPVTADGTTFAVWTADWVASPEDDVTLIPTVHHDVFQKAFDTLNARFAGMA</sequence>
<dbReference type="Gene3D" id="3.30.530.20">
    <property type="match status" value="2"/>
</dbReference>
<name>A0A1M7ZPA9_9HYPH</name>
<gene>
    <name evidence="1" type="ORF">SAMN02745172_03360</name>
</gene>
<dbReference type="SUPFAM" id="SSF55961">
    <property type="entry name" value="Bet v1-like"/>
    <property type="match status" value="2"/>
</dbReference>
<dbReference type="InterPro" id="IPR019587">
    <property type="entry name" value="Polyketide_cyclase/dehydratase"/>
</dbReference>
<organism evidence="1 2">
    <name type="scientific">Pseudoxanthobacter soli DSM 19599</name>
    <dbReference type="NCBI Taxonomy" id="1123029"/>
    <lineage>
        <taxon>Bacteria</taxon>
        <taxon>Pseudomonadati</taxon>
        <taxon>Pseudomonadota</taxon>
        <taxon>Alphaproteobacteria</taxon>
        <taxon>Hyphomicrobiales</taxon>
        <taxon>Segnochrobactraceae</taxon>
        <taxon>Pseudoxanthobacter</taxon>
    </lineage>
</organism>
<dbReference type="PANTHER" id="PTHR39332:SF7">
    <property type="entry name" value="SRPBCC FAMILY PROTEIN"/>
    <property type="match status" value="1"/>
</dbReference>
<dbReference type="InterPro" id="IPR023393">
    <property type="entry name" value="START-like_dom_sf"/>
</dbReference>
<dbReference type="RefSeq" id="WP_073630814.1">
    <property type="nucleotide sequence ID" value="NZ_FRXO01000007.1"/>
</dbReference>
<dbReference type="EMBL" id="FRXO01000007">
    <property type="protein sequence ID" value="SHO66701.1"/>
    <property type="molecule type" value="Genomic_DNA"/>
</dbReference>
<dbReference type="CDD" id="cd07821">
    <property type="entry name" value="PYR_PYL_RCAR_like"/>
    <property type="match status" value="2"/>
</dbReference>
<keyword evidence="2" id="KW-1185">Reference proteome</keyword>
<dbReference type="Proteomes" id="UP000186406">
    <property type="component" value="Unassembled WGS sequence"/>
</dbReference>
<reference evidence="1 2" key="1">
    <citation type="submission" date="2016-12" db="EMBL/GenBank/DDBJ databases">
        <authorList>
            <person name="Song W.-J."/>
            <person name="Kurnit D.M."/>
        </authorList>
    </citation>
    <scope>NUCLEOTIDE SEQUENCE [LARGE SCALE GENOMIC DNA]</scope>
    <source>
        <strain evidence="1 2">DSM 19599</strain>
    </source>
</reference>
<dbReference type="AlphaFoldDB" id="A0A1M7ZPA9"/>
<dbReference type="OrthoDB" id="1364128at2"/>
<proteinExistence type="predicted"/>
<dbReference type="Pfam" id="PF10604">
    <property type="entry name" value="Polyketide_cyc2"/>
    <property type="match status" value="2"/>
</dbReference>
<evidence type="ECO:0000313" key="1">
    <source>
        <dbReference type="EMBL" id="SHO66701.1"/>
    </source>
</evidence>
<dbReference type="STRING" id="1123029.SAMN02745172_03360"/>